<proteinExistence type="predicted"/>
<keyword evidence="2" id="KW-1185">Reference proteome</keyword>
<dbReference type="EMBL" id="AHAM01000096">
    <property type="protein sequence ID" value="EHK56896.1"/>
    <property type="molecule type" value="Genomic_DNA"/>
</dbReference>
<dbReference type="RefSeq" id="WP_008836142.1">
    <property type="nucleotide sequence ID" value="NZ_AHAM01000096.1"/>
</dbReference>
<dbReference type="OrthoDB" id="7594100at2"/>
<accession>H0HQT2</accession>
<dbReference type="AlphaFoldDB" id="H0HQT2"/>
<evidence type="ECO:0000313" key="1">
    <source>
        <dbReference type="EMBL" id="EHK56896.1"/>
    </source>
</evidence>
<organism evidence="1 2">
    <name type="scientific">Mesorhizobium alhagi CCNWXJ12-2</name>
    <dbReference type="NCBI Taxonomy" id="1107882"/>
    <lineage>
        <taxon>Bacteria</taxon>
        <taxon>Pseudomonadati</taxon>
        <taxon>Pseudomonadota</taxon>
        <taxon>Alphaproteobacteria</taxon>
        <taxon>Hyphomicrobiales</taxon>
        <taxon>Phyllobacteriaceae</taxon>
        <taxon>Allomesorhizobium</taxon>
    </lineage>
</organism>
<name>H0HQT2_9HYPH</name>
<gene>
    <name evidence="1" type="ORF">MAXJ12_12562</name>
</gene>
<evidence type="ECO:0000313" key="2">
    <source>
        <dbReference type="Proteomes" id="UP000003250"/>
    </source>
</evidence>
<protein>
    <submittedName>
        <fullName evidence="1">Uncharacterized protein</fullName>
    </submittedName>
</protein>
<dbReference type="Proteomes" id="UP000003250">
    <property type="component" value="Unassembled WGS sequence"/>
</dbReference>
<reference evidence="1 2" key="1">
    <citation type="journal article" date="2012" name="J. Bacteriol.">
        <title>Draft Genome Sequence of Mesorhizobium alhagi CCNWXJ12-2T, a Novel Salt-Resistant Species Isolated from the Desert of Northwestern China.</title>
        <authorList>
            <person name="Zhou M."/>
            <person name="Chen W."/>
            <person name="Chen H."/>
            <person name="Wei G."/>
        </authorList>
    </citation>
    <scope>NUCLEOTIDE SEQUENCE [LARGE SCALE GENOMIC DNA]</scope>
    <source>
        <strain evidence="1 2">CCNWXJ12-2</strain>
    </source>
</reference>
<sequence>MAVYINVPTIDIDYLRPKRFSFDTQGGGLEGGRNGLGEGITIGLSGGPIVTASYQECFTHYREQHEYVNWIAARLNGSFRFVNVPLLTDWVGPFPVDANGGPEPIISEIPHSDGSTFSDGSGYSQPTVWGEVTEAATYNAGVIKFQLFGAARLLRHSDWFSIYNETKGWRASRPWEIRDINDPSAESPIYTVAIDVPLREAITVGQRLEFARPRCVMKFPAGFTLPQEAEGFWVSEPTLQFTEAF</sequence>
<dbReference type="PATRIC" id="fig|1107882.3.peg.2460"/>